<keyword evidence="2" id="KW-1185">Reference proteome</keyword>
<dbReference type="PANTHER" id="PTHR47635:SF2">
    <property type="entry name" value="LAMG-LIKE JELLYROLL FOLD DOMAIN-CONTAINING PROTEIN"/>
    <property type="match status" value="1"/>
</dbReference>
<gene>
    <name evidence="1" type="ORF">PLOB_00043895</name>
</gene>
<name>A0ABN8PI19_9CNID</name>
<feature type="non-terminal residue" evidence="1">
    <location>
        <position position="1"/>
    </location>
</feature>
<dbReference type="Pfam" id="PF13385">
    <property type="entry name" value="Laminin_G_3"/>
    <property type="match status" value="1"/>
</dbReference>
<organism evidence="1 2">
    <name type="scientific">Porites lobata</name>
    <dbReference type="NCBI Taxonomy" id="104759"/>
    <lineage>
        <taxon>Eukaryota</taxon>
        <taxon>Metazoa</taxon>
        <taxon>Cnidaria</taxon>
        <taxon>Anthozoa</taxon>
        <taxon>Hexacorallia</taxon>
        <taxon>Scleractinia</taxon>
        <taxon>Fungiina</taxon>
        <taxon>Poritidae</taxon>
        <taxon>Porites</taxon>
    </lineage>
</organism>
<sequence>VALFPLNSTFGAKEIKNRVTEGNATGVTLAPGPDGVLGGSHEFSGSPNSFIEFPNSEGGPLDIRYSITMLCWVYYSGQDGPLFNYGPNGAWGVHLWAVNGQLFVRFTKRDYSFTPSLLHTALAGGWKFVGATYDRSTGDAKLWVDGFVVQTLNIGAGLDLATQDSIRMGAKNYDDRYFKGRIAHMQVYDKALTREQIQVIQQQTQFVGEYVSSTKKCPVEALAFRVPSWLLYT</sequence>
<dbReference type="Gene3D" id="2.60.120.200">
    <property type="match status" value="1"/>
</dbReference>
<reference evidence="1 2" key="1">
    <citation type="submission" date="2022-05" db="EMBL/GenBank/DDBJ databases">
        <authorList>
            <consortium name="Genoscope - CEA"/>
            <person name="William W."/>
        </authorList>
    </citation>
    <scope>NUCLEOTIDE SEQUENCE [LARGE SCALE GENOMIC DNA]</scope>
</reference>
<evidence type="ECO:0000313" key="2">
    <source>
        <dbReference type="Proteomes" id="UP001159405"/>
    </source>
</evidence>
<dbReference type="SUPFAM" id="SSF49899">
    <property type="entry name" value="Concanavalin A-like lectins/glucanases"/>
    <property type="match status" value="1"/>
</dbReference>
<comment type="caution">
    <text evidence="1">The sequence shown here is derived from an EMBL/GenBank/DDBJ whole genome shotgun (WGS) entry which is preliminary data.</text>
</comment>
<dbReference type="InterPro" id="IPR013320">
    <property type="entry name" value="ConA-like_dom_sf"/>
</dbReference>
<dbReference type="Proteomes" id="UP001159405">
    <property type="component" value="Unassembled WGS sequence"/>
</dbReference>
<accession>A0ABN8PI19</accession>
<proteinExistence type="predicted"/>
<dbReference type="PANTHER" id="PTHR47635">
    <property type="entry name" value="CUB DOMAIN-CONTAINING PROTEIN"/>
    <property type="match status" value="1"/>
</dbReference>
<dbReference type="EMBL" id="CALNXK010000073">
    <property type="protein sequence ID" value="CAH3144300.1"/>
    <property type="molecule type" value="Genomic_DNA"/>
</dbReference>
<evidence type="ECO:0008006" key="3">
    <source>
        <dbReference type="Google" id="ProtNLM"/>
    </source>
</evidence>
<evidence type="ECO:0000313" key="1">
    <source>
        <dbReference type="EMBL" id="CAH3144300.1"/>
    </source>
</evidence>
<protein>
    <recommendedName>
        <fullName evidence="3">LamG domain-containing protein</fullName>
    </recommendedName>
</protein>